<dbReference type="EC" id="1.7.3.3" evidence="5"/>
<dbReference type="GO" id="GO:0005777">
    <property type="term" value="C:peroxisome"/>
    <property type="evidence" value="ECO:0007669"/>
    <property type="project" value="UniProtKB-SubCell"/>
</dbReference>
<name>S4RB85_PETMA</name>
<comment type="similarity">
    <text evidence="4">Belongs to the uricase family.</text>
</comment>
<dbReference type="HOGENOM" id="CLU_1735704_0_0_1"/>
<keyword evidence="8" id="KW-0560">Oxidoreductase</keyword>
<dbReference type="Ensembl" id="ENSPMAT00000002478.1">
    <property type="protein sequence ID" value="ENSPMAP00000002466.1"/>
    <property type="gene ID" value="ENSPMAG00000002264.1"/>
</dbReference>
<dbReference type="STRING" id="7757.ENSPMAP00000002466"/>
<evidence type="ECO:0000256" key="8">
    <source>
        <dbReference type="ARBA" id="ARBA00023002"/>
    </source>
</evidence>
<dbReference type="InterPro" id="IPR019842">
    <property type="entry name" value="Uricase_CS"/>
</dbReference>
<dbReference type="GeneTree" id="ENSGT00940000173090"/>
<sequence>QDGKPHNHAFVLSPEVEFYCDVEAQQHGGPPLVRSGLRGLRVLKTTQSGFAGFAREGFTSLEETRDRFFCTEMEARWAFQRGLSLSARDYDEARERVHACLLETFAGPPDTGVYSPSVQHTLYLAGQCVLRSLPHVEDIRITMSNLHYTPI</sequence>
<evidence type="ECO:0000256" key="2">
    <source>
        <dbReference type="ARBA" id="ARBA00004275"/>
    </source>
</evidence>
<evidence type="ECO:0000256" key="11">
    <source>
        <dbReference type="ARBA" id="ARBA00048818"/>
    </source>
</evidence>
<dbReference type="SUPFAM" id="SSF55620">
    <property type="entry name" value="Tetrahydrobiopterin biosynthesis enzymes-like"/>
    <property type="match status" value="1"/>
</dbReference>
<evidence type="ECO:0000256" key="9">
    <source>
        <dbReference type="ARBA" id="ARBA00023140"/>
    </source>
</evidence>
<evidence type="ECO:0000256" key="3">
    <source>
        <dbReference type="ARBA" id="ARBA00004831"/>
    </source>
</evidence>
<comment type="pathway">
    <text evidence="3">Purine metabolism; urate degradation; (S)-allantoin from urate: step 1/3.</text>
</comment>
<reference evidence="12" key="1">
    <citation type="submission" date="2025-08" db="UniProtKB">
        <authorList>
            <consortium name="Ensembl"/>
        </authorList>
    </citation>
    <scope>IDENTIFICATION</scope>
</reference>
<comment type="function">
    <text evidence="1">Catalyzes the oxidation of uric acid to 5-hydroxyisourate, which is further processed to form (S)-allantoin.</text>
</comment>
<organism evidence="12">
    <name type="scientific">Petromyzon marinus</name>
    <name type="common">Sea lamprey</name>
    <dbReference type="NCBI Taxonomy" id="7757"/>
    <lineage>
        <taxon>Eukaryota</taxon>
        <taxon>Metazoa</taxon>
        <taxon>Chordata</taxon>
        <taxon>Craniata</taxon>
        <taxon>Vertebrata</taxon>
        <taxon>Cyclostomata</taxon>
        <taxon>Hyperoartia</taxon>
        <taxon>Petromyzontiformes</taxon>
        <taxon>Petromyzontidae</taxon>
        <taxon>Petromyzon</taxon>
    </lineage>
</organism>
<reference evidence="12" key="2">
    <citation type="submission" date="2025-09" db="UniProtKB">
        <authorList>
            <consortium name="Ensembl"/>
        </authorList>
    </citation>
    <scope>IDENTIFICATION</scope>
</reference>
<keyword evidence="7" id="KW-0659">Purine metabolism</keyword>
<protein>
    <recommendedName>
        <fullName evidence="6">Uricase</fullName>
        <ecNumber evidence="5">1.7.3.3</ecNumber>
    </recommendedName>
    <alternativeName>
        <fullName evidence="10">Urate oxidase</fullName>
    </alternativeName>
</protein>
<evidence type="ECO:0000256" key="1">
    <source>
        <dbReference type="ARBA" id="ARBA00003860"/>
    </source>
</evidence>
<dbReference type="GO" id="GO:0019628">
    <property type="term" value="P:urate catabolic process"/>
    <property type="evidence" value="ECO:0007669"/>
    <property type="project" value="UniProtKB-UniPathway"/>
</dbReference>
<dbReference type="InterPro" id="IPR002042">
    <property type="entry name" value="Uricase"/>
</dbReference>
<proteinExistence type="inferred from homology"/>
<comment type="catalytic activity">
    <reaction evidence="11">
        <text>urate + O2 + H2O = 5-hydroxyisourate + H2O2</text>
        <dbReference type="Rhea" id="RHEA:21368"/>
        <dbReference type="ChEBI" id="CHEBI:15377"/>
        <dbReference type="ChEBI" id="CHEBI:15379"/>
        <dbReference type="ChEBI" id="CHEBI:16240"/>
        <dbReference type="ChEBI" id="CHEBI:17775"/>
        <dbReference type="ChEBI" id="CHEBI:18072"/>
        <dbReference type="EC" id="1.7.3.3"/>
    </reaction>
</comment>
<evidence type="ECO:0000256" key="10">
    <source>
        <dbReference type="ARBA" id="ARBA00031317"/>
    </source>
</evidence>
<dbReference type="GO" id="GO:0006145">
    <property type="term" value="P:purine nucleobase catabolic process"/>
    <property type="evidence" value="ECO:0007669"/>
    <property type="project" value="TreeGrafter"/>
</dbReference>
<evidence type="ECO:0000256" key="5">
    <source>
        <dbReference type="ARBA" id="ARBA00012598"/>
    </source>
</evidence>
<evidence type="ECO:0000256" key="7">
    <source>
        <dbReference type="ARBA" id="ARBA00022631"/>
    </source>
</evidence>
<dbReference type="PROSITE" id="PS00366">
    <property type="entry name" value="URICASE"/>
    <property type="match status" value="1"/>
</dbReference>
<dbReference type="GO" id="GO:0004846">
    <property type="term" value="F:urate oxidase activity"/>
    <property type="evidence" value="ECO:0007669"/>
    <property type="project" value="UniProtKB-EC"/>
</dbReference>
<dbReference type="PANTHER" id="PTHR42874">
    <property type="entry name" value="URICASE"/>
    <property type="match status" value="1"/>
</dbReference>
<dbReference type="Pfam" id="PF01014">
    <property type="entry name" value="Uricase"/>
    <property type="match status" value="1"/>
</dbReference>
<dbReference type="Gene3D" id="3.10.270.10">
    <property type="entry name" value="Urate Oxidase"/>
    <property type="match status" value="1"/>
</dbReference>
<accession>S4RB85</accession>
<keyword evidence="9" id="KW-0576">Peroxisome</keyword>
<evidence type="ECO:0000256" key="6">
    <source>
        <dbReference type="ARBA" id="ARBA00017098"/>
    </source>
</evidence>
<dbReference type="PRINTS" id="PR00093">
    <property type="entry name" value="URICASE"/>
</dbReference>
<dbReference type="PANTHER" id="PTHR42874:SF1">
    <property type="entry name" value="URICASE"/>
    <property type="match status" value="1"/>
</dbReference>
<evidence type="ECO:0000313" key="12">
    <source>
        <dbReference type="Ensembl" id="ENSPMAP00000002466.1"/>
    </source>
</evidence>
<dbReference type="AlphaFoldDB" id="S4RB85"/>
<comment type="subcellular location">
    <subcellularLocation>
        <location evidence="2">Peroxisome</location>
    </subcellularLocation>
</comment>
<dbReference type="UniPathway" id="UPA00394">
    <property type="reaction ID" value="UER00650"/>
</dbReference>
<evidence type="ECO:0000256" key="4">
    <source>
        <dbReference type="ARBA" id="ARBA00009760"/>
    </source>
</evidence>